<name>A0A9N7NTU4_STRHE</name>
<gene>
    <name evidence="7" type="ORF">SHERM_04681</name>
</gene>
<sequence length="284" mass="31352">MACKGFWECLLKLLNFLLILVGLAMIGYGIYLFVEYKSADSSSGGGDAPLPPSSEEIVQLGRPMLLAVTLGDSIFDKLPKAWFIYLFIGTGAVVLFIACCGCIGTSTRNGCCLTCFSVLVFLLILIELGLAAFIFFDKSWKQEIPTDKTGNFDMIYEFVEGHWKIIQWVALGVVILEGLIFLLALVVRAANAPADYDSDEEYIGGPRQQIRQPLINNRAAAPATGVPVSGSLDHRPSRNDAWSTRMREKYGLDTSEFTYNPSESNRYQQTAAQPSEETSRCIIM</sequence>
<dbReference type="InterPro" id="IPR018499">
    <property type="entry name" value="Tetraspanin/Peripherin"/>
</dbReference>
<evidence type="ECO:0000256" key="1">
    <source>
        <dbReference type="ARBA" id="ARBA00004141"/>
    </source>
</evidence>
<evidence type="ECO:0000256" key="6">
    <source>
        <dbReference type="SAM" id="Phobius"/>
    </source>
</evidence>
<feature type="transmembrane region" description="Helical" evidence="6">
    <location>
        <begin position="165"/>
        <end position="187"/>
    </location>
</feature>
<dbReference type="PANTHER" id="PTHR19282">
    <property type="entry name" value="TETRASPANIN"/>
    <property type="match status" value="1"/>
</dbReference>
<evidence type="ECO:0000256" key="3">
    <source>
        <dbReference type="ARBA" id="ARBA00022989"/>
    </source>
</evidence>
<evidence type="ECO:0000256" key="4">
    <source>
        <dbReference type="ARBA" id="ARBA00023136"/>
    </source>
</evidence>
<dbReference type="OrthoDB" id="432835at2759"/>
<accession>A0A9N7NTU4</accession>
<reference evidence="7" key="1">
    <citation type="submission" date="2019-12" db="EMBL/GenBank/DDBJ databases">
        <authorList>
            <person name="Scholes J."/>
        </authorList>
    </citation>
    <scope>NUCLEOTIDE SEQUENCE</scope>
</reference>
<keyword evidence="3 6" id="KW-1133">Transmembrane helix</keyword>
<evidence type="ECO:0000313" key="7">
    <source>
        <dbReference type="EMBL" id="CAA0838067.1"/>
    </source>
</evidence>
<evidence type="ECO:0000256" key="5">
    <source>
        <dbReference type="SAM" id="MobiDB-lite"/>
    </source>
</evidence>
<dbReference type="AlphaFoldDB" id="A0A9N7NTU4"/>
<feature type="transmembrane region" description="Helical" evidence="6">
    <location>
        <begin position="12"/>
        <end position="34"/>
    </location>
</feature>
<feature type="compositionally biased region" description="Polar residues" evidence="5">
    <location>
        <begin position="261"/>
        <end position="276"/>
    </location>
</feature>
<dbReference type="Pfam" id="PF00335">
    <property type="entry name" value="Tetraspanin"/>
    <property type="match status" value="1"/>
</dbReference>
<feature type="transmembrane region" description="Helical" evidence="6">
    <location>
        <begin position="111"/>
        <end position="136"/>
    </location>
</feature>
<evidence type="ECO:0000313" key="8">
    <source>
        <dbReference type="Proteomes" id="UP001153555"/>
    </source>
</evidence>
<feature type="transmembrane region" description="Helical" evidence="6">
    <location>
        <begin position="82"/>
        <end position="104"/>
    </location>
</feature>
<keyword evidence="8" id="KW-1185">Reference proteome</keyword>
<keyword evidence="2 6" id="KW-0812">Transmembrane</keyword>
<keyword evidence="4 6" id="KW-0472">Membrane</keyword>
<protein>
    <submittedName>
        <fullName evidence="7">Tobamovirus multiplication protein 2A</fullName>
    </submittedName>
</protein>
<dbReference type="Proteomes" id="UP001153555">
    <property type="component" value="Unassembled WGS sequence"/>
</dbReference>
<comment type="caution">
    <text evidence="7">The sequence shown here is derived from an EMBL/GenBank/DDBJ whole genome shotgun (WGS) entry which is preliminary data.</text>
</comment>
<comment type="subcellular location">
    <subcellularLocation>
        <location evidence="1">Membrane</location>
        <topology evidence="1">Multi-pass membrane protein</topology>
    </subcellularLocation>
</comment>
<dbReference type="GO" id="GO:0016020">
    <property type="term" value="C:membrane"/>
    <property type="evidence" value="ECO:0007669"/>
    <property type="project" value="UniProtKB-SubCell"/>
</dbReference>
<dbReference type="EMBL" id="CACSLK010030875">
    <property type="protein sequence ID" value="CAA0838067.1"/>
    <property type="molecule type" value="Genomic_DNA"/>
</dbReference>
<organism evidence="7 8">
    <name type="scientific">Striga hermonthica</name>
    <name type="common">Purple witchweed</name>
    <name type="synonym">Buchnera hermonthica</name>
    <dbReference type="NCBI Taxonomy" id="68872"/>
    <lineage>
        <taxon>Eukaryota</taxon>
        <taxon>Viridiplantae</taxon>
        <taxon>Streptophyta</taxon>
        <taxon>Embryophyta</taxon>
        <taxon>Tracheophyta</taxon>
        <taxon>Spermatophyta</taxon>
        <taxon>Magnoliopsida</taxon>
        <taxon>eudicotyledons</taxon>
        <taxon>Gunneridae</taxon>
        <taxon>Pentapetalae</taxon>
        <taxon>asterids</taxon>
        <taxon>lamiids</taxon>
        <taxon>Lamiales</taxon>
        <taxon>Orobanchaceae</taxon>
        <taxon>Buchnereae</taxon>
        <taxon>Striga</taxon>
    </lineage>
</organism>
<dbReference type="PANTHER" id="PTHR19282:SF522">
    <property type="entry name" value="TETRASPANIN"/>
    <property type="match status" value="1"/>
</dbReference>
<proteinExistence type="predicted"/>
<evidence type="ECO:0000256" key="2">
    <source>
        <dbReference type="ARBA" id="ARBA00022692"/>
    </source>
</evidence>
<feature type="region of interest" description="Disordered" evidence="5">
    <location>
        <begin position="261"/>
        <end position="284"/>
    </location>
</feature>